<keyword evidence="3" id="KW-1185">Reference proteome</keyword>
<sequence length="128" mass="13476">MTLVVIVGDIDLASAPELREGLLSVPSRNVVLDLSGVRWLTAAGLTVLLELLDRLQKAGAILVLAAAPTAVRRIVRMTELEVALPMASTVGEAIGMLMPVSARGPVKTGAARAVWSCRRAVRITDTPP</sequence>
<dbReference type="EMBL" id="JAAXKZ010000019">
    <property type="protein sequence ID" value="NMH91508.1"/>
    <property type="molecule type" value="Genomic_DNA"/>
</dbReference>
<comment type="caution">
    <text evidence="2">The sequence shown here is derived from an EMBL/GenBank/DDBJ whole genome shotgun (WGS) entry which is preliminary data.</text>
</comment>
<dbReference type="Pfam" id="PF01740">
    <property type="entry name" value="STAS"/>
    <property type="match status" value="1"/>
</dbReference>
<dbReference type="Gene3D" id="3.30.750.24">
    <property type="entry name" value="STAS domain"/>
    <property type="match status" value="1"/>
</dbReference>
<dbReference type="GO" id="GO:0043856">
    <property type="term" value="F:anti-sigma factor antagonist activity"/>
    <property type="evidence" value="ECO:0007669"/>
    <property type="project" value="TreeGrafter"/>
</dbReference>
<proteinExistence type="predicted"/>
<protein>
    <submittedName>
        <fullName evidence="2">STAS domain-containing protein</fullName>
    </submittedName>
</protein>
<dbReference type="PANTHER" id="PTHR33495">
    <property type="entry name" value="ANTI-SIGMA FACTOR ANTAGONIST TM_1081-RELATED-RELATED"/>
    <property type="match status" value="1"/>
</dbReference>
<evidence type="ECO:0000313" key="3">
    <source>
        <dbReference type="Proteomes" id="UP000586918"/>
    </source>
</evidence>
<dbReference type="InterPro" id="IPR036513">
    <property type="entry name" value="STAS_dom_sf"/>
</dbReference>
<dbReference type="PROSITE" id="PS50801">
    <property type="entry name" value="STAS"/>
    <property type="match status" value="1"/>
</dbReference>
<dbReference type="AlphaFoldDB" id="A0A848DFT0"/>
<dbReference type="InterPro" id="IPR002645">
    <property type="entry name" value="STAS_dom"/>
</dbReference>
<dbReference type="PANTHER" id="PTHR33495:SF2">
    <property type="entry name" value="ANTI-SIGMA FACTOR ANTAGONIST TM_1081-RELATED"/>
    <property type="match status" value="1"/>
</dbReference>
<name>A0A848DFT0_9PSEU</name>
<gene>
    <name evidence="2" type="ORF">HF519_07890</name>
</gene>
<feature type="domain" description="STAS" evidence="1">
    <location>
        <begin position="1"/>
        <end position="97"/>
    </location>
</feature>
<evidence type="ECO:0000259" key="1">
    <source>
        <dbReference type="PROSITE" id="PS50801"/>
    </source>
</evidence>
<reference evidence="2 3" key="1">
    <citation type="submission" date="2020-04" db="EMBL/GenBank/DDBJ databases">
        <authorList>
            <person name="Klaysubun C."/>
            <person name="Duangmal K."/>
            <person name="Lipun K."/>
        </authorList>
    </citation>
    <scope>NUCLEOTIDE SEQUENCE [LARGE SCALE GENOMIC DNA]</scope>
    <source>
        <strain evidence="2 3">DSM 45300</strain>
    </source>
</reference>
<dbReference type="SUPFAM" id="SSF52091">
    <property type="entry name" value="SpoIIaa-like"/>
    <property type="match status" value="1"/>
</dbReference>
<dbReference type="Proteomes" id="UP000586918">
    <property type="component" value="Unassembled WGS sequence"/>
</dbReference>
<organism evidence="2 3">
    <name type="scientific">Pseudonocardia bannensis</name>
    <dbReference type="NCBI Taxonomy" id="630973"/>
    <lineage>
        <taxon>Bacteria</taxon>
        <taxon>Bacillati</taxon>
        <taxon>Actinomycetota</taxon>
        <taxon>Actinomycetes</taxon>
        <taxon>Pseudonocardiales</taxon>
        <taxon>Pseudonocardiaceae</taxon>
        <taxon>Pseudonocardia</taxon>
    </lineage>
</organism>
<evidence type="ECO:0000313" key="2">
    <source>
        <dbReference type="EMBL" id="NMH91508.1"/>
    </source>
</evidence>
<dbReference type="CDD" id="cd07043">
    <property type="entry name" value="STAS_anti-anti-sigma_factors"/>
    <property type="match status" value="1"/>
</dbReference>
<accession>A0A848DFT0</accession>